<organism evidence="2 3">
    <name type="scientific">Jejuia pallidilutea</name>
    <dbReference type="NCBI Taxonomy" id="504487"/>
    <lineage>
        <taxon>Bacteria</taxon>
        <taxon>Pseudomonadati</taxon>
        <taxon>Bacteroidota</taxon>
        <taxon>Flavobacteriia</taxon>
        <taxon>Flavobacteriales</taxon>
        <taxon>Flavobacteriaceae</taxon>
        <taxon>Jejuia</taxon>
    </lineage>
</organism>
<dbReference type="AlphaFoldDB" id="A0A098LPQ7"/>
<evidence type="ECO:0000256" key="1">
    <source>
        <dbReference type="SAM" id="Phobius"/>
    </source>
</evidence>
<keyword evidence="3" id="KW-1185">Reference proteome</keyword>
<gene>
    <name evidence="2" type="ORF">JCM19538_1885</name>
</gene>
<evidence type="ECO:0000313" key="3">
    <source>
        <dbReference type="Proteomes" id="UP000030184"/>
    </source>
</evidence>
<keyword evidence="1" id="KW-0812">Transmembrane</keyword>
<accession>A0A098LPQ7</accession>
<reference evidence="3" key="1">
    <citation type="journal article" date="2014" name="Genome Announc.">
        <title>Draft Genome Sequence of Marine Flavobacterium Jejuia pallidilutea Strain 11shimoA1 and Pigmentation Mutants.</title>
        <authorList>
            <person name="Takatani N."/>
            <person name="Nakanishi M."/>
            <person name="Meirelles P."/>
            <person name="Mino S."/>
            <person name="Suda W."/>
            <person name="Oshima K."/>
            <person name="Hattori M."/>
            <person name="Ohkuma M."/>
            <person name="Hosokawa M."/>
            <person name="Miyashita K."/>
            <person name="Thompson F.L."/>
            <person name="Niwa A."/>
            <person name="Sawabe T."/>
            <person name="Sawabe T."/>
        </authorList>
    </citation>
    <scope>NUCLEOTIDE SEQUENCE [LARGE SCALE GENOMIC DNA]</scope>
    <source>
        <strain evidence="3">JCM 19538</strain>
    </source>
</reference>
<dbReference type="EMBL" id="BBNY01000005">
    <property type="protein sequence ID" value="GAL88896.1"/>
    <property type="molecule type" value="Genomic_DNA"/>
</dbReference>
<keyword evidence="1" id="KW-1133">Transmembrane helix</keyword>
<sequence>MGCGGPLFFALILPKLYCGIIFFAYYLLIQNGENMFFC</sequence>
<proteinExistence type="predicted"/>
<evidence type="ECO:0000313" key="2">
    <source>
        <dbReference type="EMBL" id="GAL88896.1"/>
    </source>
</evidence>
<name>A0A098LPQ7_9FLAO</name>
<keyword evidence="1" id="KW-0472">Membrane</keyword>
<feature type="transmembrane region" description="Helical" evidence="1">
    <location>
        <begin position="6"/>
        <end position="28"/>
    </location>
</feature>
<comment type="caution">
    <text evidence="2">The sequence shown here is derived from an EMBL/GenBank/DDBJ whole genome shotgun (WGS) entry which is preliminary data.</text>
</comment>
<dbReference type="Proteomes" id="UP000030184">
    <property type="component" value="Unassembled WGS sequence"/>
</dbReference>
<protein>
    <submittedName>
        <fullName evidence="2">Uncharacterized protein</fullName>
    </submittedName>
</protein>